<keyword evidence="4" id="KW-1185">Reference proteome</keyword>
<dbReference type="Proteomes" id="UP000070299">
    <property type="component" value="Unassembled WGS sequence"/>
</dbReference>
<dbReference type="Gene3D" id="3.10.50.30">
    <property type="entry name" value="Transcription elongation factor, GreA/GreB, C-terminal domain"/>
    <property type="match status" value="1"/>
</dbReference>
<dbReference type="OrthoDB" id="192847at2"/>
<dbReference type="InterPro" id="IPR001437">
    <property type="entry name" value="Tscrpt_elong_fac_GreA/B_C"/>
</dbReference>
<dbReference type="PANTHER" id="PTHR30437">
    <property type="entry name" value="TRANSCRIPTION ELONGATION FACTOR GREA"/>
    <property type="match status" value="1"/>
</dbReference>
<dbReference type="InterPro" id="IPR023459">
    <property type="entry name" value="Tscrpt_elong_fac_GreA/B_fam"/>
</dbReference>
<dbReference type="STRING" id="1799789.AX660_21575"/>
<dbReference type="Gene3D" id="1.10.286.20">
    <property type="match status" value="1"/>
</dbReference>
<dbReference type="Pfam" id="PF01272">
    <property type="entry name" value="GreA_GreB"/>
    <property type="match status" value="1"/>
</dbReference>
<reference evidence="4" key="1">
    <citation type="submission" date="2016-02" db="EMBL/GenBank/DDBJ databases">
        <authorList>
            <person name="Schultz-Johansen M."/>
            <person name="Glaring M.A."/>
            <person name="Bech P.K."/>
            <person name="Stougaard P."/>
        </authorList>
    </citation>
    <scope>NUCLEOTIDE SEQUENCE [LARGE SCALE GENOMIC DNA]</scope>
    <source>
        <strain evidence="4">S66</strain>
    </source>
</reference>
<dbReference type="SUPFAM" id="SSF54534">
    <property type="entry name" value="FKBP-like"/>
    <property type="match status" value="1"/>
</dbReference>
<dbReference type="Pfam" id="PF14760">
    <property type="entry name" value="Rnk_N"/>
    <property type="match status" value="1"/>
</dbReference>
<dbReference type="GO" id="GO:0032784">
    <property type="term" value="P:regulation of DNA-templated transcription elongation"/>
    <property type="evidence" value="ECO:0007669"/>
    <property type="project" value="InterPro"/>
</dbReference>
<keyword evidence="3" id="KW-0251">Elongation factor</keyword>
<accession>A0A148KM47</accession>
<organism evidence="3 4">
    <name type="scientific">Paraglaciecola hydrolytica</name>
    <dbReference type="NCBI Taxonomy" id="1799789"/>
    <lineage>
        <taxon>Bacteria</taxon>
        <taxon>Pseudomonadati</taxon>
        <taxon>Pseudomonadota</taxon>
        <taxon>Gammaproteobacteria</taxon>
        <taxon>Alteromonadales</taxon>
        <taxon>Alteromonadaceae</taxon>
        <taxon>Paraglaciecola</taxon>
    </lineage>
</organism>
<protein>
    <submittedName>
        <fullName evidence="3">Transcription elongation factor GreAB</fullName>
    </submittedName>
</protein>
<dbReference type="AlphaFoldDB" id="A0A148KM47"/>
<gene>
    <name evidence="3" type="ORF">AX660_21575</name>
</gene>
<evidence type="ECO:0000259" key="2">
    <source>
        <dbReference type="Pfam" id="PF14760"/>
    </source>
</evidence>
<keyword evidence="3" id="KW-0648">Protein biosynthesis</keyword>
<proteinExistence type="predicted"/>
<dbReference type="RefSeq" id="WP_068380575.1">
    <property type="nucleotide sequence ID" value="NZ_LSNE01000011.1"/>
</dbReference>
<comment type="caution">
    <text evidence="3">The sequence shown here is derived from an EMBL/GenBank/DDBJ whole genome shotgun (WGS) entry which is preliminary data.</text>
</comment>
<name>A0A148KM47_9ALTE</name>
<dbReference type="PANTHER" id="PTHR30437:SF5">
    <property type="entry name" value="REGULATOR OF NUCLEOSIDE DIPHOSPHATE KINASE"/>
    <property type="match status" value="1"/>
</dbReference>
<feature type="domain" description="Transcription elongation factor GreA/GreB C-terminal" evidence="1">
    <location>
        <begin position="50"/>
        <end position="124"/>
    </location>
</feature>
<dbReference type="GO" id="GO:0003677">
    <property type="term" value="F:DNA binding"/>
    <property type="evidence" value="ECO:0007669"/>
    <property type="project" value="InterPro"/>
</dbReference>
<evidence type="ECO:0000313" key="4">
    <source>
        <dbReference type="Proteomes" id="UP000070299"/>
    </source>
</evidence>
<dbReference type="GO" id="GO:0070063">
    <property type="term" value="F:RNA polymerase binding"/>
    <property type="evidence" value="ECO:0007669"/>
    <property type="project" value="InterPro"/>
</dbReference>
<dbReference type="GO" id="GO:0006354">
    <property type="term" value="P:DNA-templated transcription elongation"/>
    <property type="evidence" value="ECO:0007669"/>
    <property type="project" value="TreeGrafter"/>
</dbReference>
<evidence type="ECO:0000259" key="1">
    <source>
        <dbReference type="Pfam" id="PF01272"/>
    </source>
</evidence>
<dbReference type="GO" id="GO:0003746">
    <property type="term" value="F:translation elongation factor activity"/>
    <property type="evidence" value="ECO:0007669"/>
    <property type="project" value="UniProtKB-KW"/>
</dbReference>
<feature type="domain" description="Regulator of nucleoside diphosphate kinase N-terminal" evidence="2">
    <location>
        <begin position="5"/>
        <end position="44"/>
    </location>
</feature>
<dbReference type="EMBL" id="LSNE01000011">
    <property type="protein sequence ID" value="KXI27318.1"/>
    <property type="molecule type" value="Genomic_DNA"/>
</dbReference>
<sequence>MSKQPDIIISDLDLAAIERQLEKAKLPADFVNALEQELYRATIVKAKDLPTDVVALGSQVTFKILNTNNIFTKTLCFPADMNKHQDGISIFAPIGSALLGLKAGQNINWQTLSGQQSVEIVQVQAKAS</sequence>
<evidence type="ECO:0000313" key="3">
    <source>
        <dbReference type="EMBL" id="KXI27318.1"/>
    </source>
</evidence>
<dbReference type="InterPro" id="IPR036953">
    <property type="entry name" value="GreA/GreB_C_sf"/>
</dbReference>
<dbReference type="NCBIfam" id="NF004396">
    <property type="entry name" value="PRK05753.1"/>
    <property type="match status" value="1"/>
</dbReference>
<dbReference type="InterPro" id="IPR029462">
    <property type="entry name" value="Rnk_N"/>
</dbReference>